<dbReference type="PANTHER" id="PTHR24221:SF654">
    <property type="entry name" value="ATP-BINDING CASSETTE SUB-FAMILY B MEMBER 6"/>
    <property type="match status" value="1"/>
</dbReference>
<evidence type="ECO:0000259" key="9">
    <source>
        <dbReference type="PROSITE" id="PS50929"/>
    </source>
</evidence>
<dbReference type="OrthoDB" id="9806127at2"/>
<dbReference type="STRING" id="1123498.VR7878_03674"/>
<evidence type="ECO:0000259" key="8">
    <source>
        <dbReference type="PROSITE" id="PS50893"/>
    </source>
</evidence>
<dbReference type="SUPFAM" id="SSF90123">
    <property type="entry name" value="ABC transporter transmembrane region"/>
    <property type="match status" value="1"/>
</dbReference>
<feature type="transmembrane region" description="Helical" evidence="7">
    <location>
        <begin position="56"/>
        <end position="77"/>
    </location>
</feature>
<dbReference type="Gene3D" id="1.20.1560.10">
    <property type="entry name" value="ABC transporter type 1, transmembrane domain"/>
    <property type="match status" value="1"/>
</dbReference>
<keyword evidence="3" id="KW-0547">Nucleotide-binding</keyword>
<dbReference type="InterPro" id="IPR036640">
    <property type="entry name" value="ABC1_TM_sf"/>
</dbReference>
<dbReference type="GO" id="GO:0140359">
    <property type="term" value="F:ABC-type transporter activity"/>
    <property type="evidence" value="ECO:0007669"/>
    <property type="project" value="InterPro"/>
</dbReference>
<dbReference type="SMART" id="SM00382">
    <property type="entry name" value="AAA"/>
    <property type="match status" value="1"/>
</dbReference>
<dbReference type="InterPro" id="IPR011527">
    <property type="entry name" value="ABC1_TM_dom"/>
</dbReference>
<dbReference type="PROSITE" id="PS50893">
    <property type="entry name" value="ABC_TRANSPORTER_2"/>
    <property type="match status" value="1"/>
</dbReference>
<dbReference type="InterPro" id="IPR039421">
    <property type="entry name" value="Type_1_exporter"/>
</dbReference>
<evidence type="ECO:0000256" key="7">
    <source>
        <dbReference type="SAM" id="Phobius"/>
    </source>
</evidence>
<evidence type="ECO:0000256" key="2">
    <source>
        <dbReference type="ARBA" id="ARBA00022692"/>
    </source>
</evidence>
<dbReference type="InterPro" id="IPR017871">
    <property type="entry name" value="ABC_transporter-like_CS"/>
</dbReference>
<accession>A0A1R4LTX0</accession>
<dbReference type="GO" id="GO:0005886">
    <property type="term" value="C:plasma membrane"/>
    <property type="evidence" value="ECO:0007669"/>
    <property type="project" value="UniProtKB-SubCell"/>
</dbReference>
<evidence type="ECO:0000256" key="1">
    <source>
        <dbReference type="ARBA" id="ARBA00004651"/>
    </source>
</evidence>
<keyword evidence="5 7" id="KW-1133">Transmembrane helix</keyword>
<protein>
    <submittedName>
        <fullName evidence="10">Lipid A export ATP-binding/permease protein MsbA</fullName>
        <ecNumber evidence="10">3.6.3.-</ecNumber>
    </submittedName>
</protein>
<organism evidence="10 11">
    <name type="scientific">Vibrio ruber (strain DSM 16370 / JCM 11486 / BCRC 17186 / CECT 7878 / LMG 23124 / VR1)</name>
    <dbReference type="NCBI Taxonomy" id="1123498"/>
    <lineage>
        <taxon>Bacteria</taxon>
        <taxon>Pseudomonadati</taxon>
        <taxon>Pseudomonadota</taxon>
        <taxon>Gammaproteobacteria</taxon>
        <taxon>Vibrionales</taxon>
        <taxon>Vibrionaceae</taxon>
        <taxon>Vibrio</taxon>
    </lineage>
</organism>
<feature type="domain" description="ABC transporter" evidence="8">
    <location>
        <begin position="312"/>
        <end position="534"/>
    </location>
</feature>
<keyword evidence="4 10" id="KW-0067">ATP-binding</keyword>
<dbReference type="PROSITE" id="PS00211">
    <property type="entry name" value="ABC_TRANSPORTER_1"/>
    <property type="match status" value="1"/>
</dbReference>
<dbReference type="AlphaFoldDB" id="A0A1R4LTX0"/>
<feature type="transmembrane region" description="Helical" evidence="7">
    <location>
        <begin position="132"/>
        <end position="149"/>
    </location>
</feature>
<keyword evidence="6 7" id="KW-0472">Membrane</keyword>
<dbReference type="EC" id="3.6.3.-" evidence="10"/>
<feature type="domain" description="ABC transmembrane type-1" evidence="9">
    <location>
        <begin position="56"/>
        <end position="295"/>
    </location>
</feature>
<dbReference type="SUPFAM" id="SSF52540">
    <property type="entry name" value="P-loop containing nucleoside triphosphate hydrolases"/>
    <property type="match status" value="1"/>
</dbReference>
<name>A0A1R4LTX0_VIBR1</name>
<keyword evidence="11" id="KW-1185">Reference proteome</keyword>
<keyword evidence="10" id="KW-0378">Hydrolase</keyword>
<dbReference type="Gene3D" id="3.40.50.300">
    <property type="entry name" value="P-loop containing nucleotide triphosphate hydrolases"/>
    <property type="match status" value="1"/>
</dbReference>
<reference evidence="11" key="1">
    <citation type="submission" date="2017-02" db="EMBL/GenBank/DDBJ databases">
        <authorList>
            <person name="Rodrigo-Torres L."/>
            <person name="Arahal R.D."/>
            <person name="Lucena T."/>
        </authorList>
    </citation>
    <scope>NUCLEOTIDE SEQUENCE [LARGE SCALE GENOMIC DNA]</scope>
    <source>
        <strain evidence="11">CECT 7878</strain>
    </source>
</reference>
<dbReference type="GO" id="GO:0005524">
    <property type="term" value="F:ATP binding"/>
    <property type="evidence" value="ECO:0007669"/>
    <property type="project" value="UniProtKB-KW"/>
</dbReference>
<evidence type="ECO:0000256" key="5">
    <source>
        <dbReference type="ARBA" id="ARBA00022989"/>
    </source>
</evidence>
<evidence type="ECO:0000313" key="10">
    <source>
        <dbReference type="EMBL" id="SJN59777.1"/>
    </source>
</evidence>
<evidence type="ECO:0000256" key="6">
    <source>
        <dbReference type="ARBA" id="ARBA00023136"/>
    </source>
</evidence>
<dbReference type="GO" id="GO:0016887">
    <property type="term" value="F:ATP hydrolysis activity"/>
    <property type="evidence" value="ECO:0007669"/>
    <property type="project" value="InterPro"/>
</dbReference>
<dbReference type="Proteomes" id="UP000188276">
    <property type="component" value="Unassembled WGS sequence"/>
</dbReference>
<feature type="transmembrane region" description="Helical" evidence="7">
    <location>
        <begin position="24"/>
        <end position="44"/>
    </location>
</feature>
<evidence type="ECO:0000256" key="4">
    <source>
        <dbReference type="ARBA" id="ARBA00022840"/>
    </source>
</evidence>
<dbReference type="PROSITE" id="PS50929">
    <property type="entry name" value="ABC_TM1F"/>
    <property type="match status" value="1"/>
</dbReference>
<dbReference type="PANTHER" id="PTHR24221">
    <property type="entry name" value="ATP-BINDING CASSETTE SUB-FAMILY B"/>
    <property type="match status" value="1"/>
</dbReference>
<proteinExistence type="predicted"/>
<evidence type="ECO:0000256" key="3">
    <source>
        <dbReference type="ARBA" id="ARBA00022741"/>
    </source>
</evidence>
<sequence length="534" mass="57249">MTFAAHHQSGSTPPIWPLHTKRRLIWISISWCFVAALEATAYTVLAQAITLQQDPVWVIVSAGIAVLIMVLTTRAGFFCGVRLSGDLFEILGQALARAKLSWFTDTRRAQLAMLASQGIPGFMSVPAHQMQTFLHAPLLPLFLVCGIAWLSGPEVAVITAGTLALSLYLQFKAQMALMESDKTRHDANIGTANATIEFVDHLELLRTTAGPTKAIKRIEQQWQAQEGILATTNRAAAKATLVSAVAKSLPLVCISAYLTITQISSPLMTLALLVLVTRAAAPLGELALAGLSINNLRAAWNDYLKNTLVPTLPEPDASEALVPDGHHISLKCISQTPVLSQLSAEIEPGANVIISGPSGCGKSTLVELIMRFDDPQSGEITFGGVPLNQMRYAELSSHIAYVAQEPVVFTGTLAENILLGHAGASRSEVESAARQAMLSHVIDRSPKGIDQPVGHQGSLLSGGERQRVAIARALLKTASVLILDEATAALDEETERHVAASLSDLPVTLIIVTHRDPTIWRPSKIITLTEPAQM</sequence>
<evidence type="ECO:0000313" key="11">
    <source>
        <dbReference type="Proteomes" id="UP000188276"/>
    </source>
</evidence>
<dbReference type="EMBL" id="FULE01000056">
    <property type="protein sequence ID" value="SJN59777.1"/>
    <property type="molecule type" value="Genomic_DNA"/>
</dbReference>
<dbReference type="InterPro" id="IPR003439">
    <property type="entry name" value="ABC_transporter-like_ATP-bd"/>
</dbReference>
<keyword evidence="2 7" id="KW-0812">Transmembrane</keyword>
<dbReference type="RefSeq" id="WP_077337522.1">
    <property type="nucleotide sequence ID" value="NZ_FULE01000056.1"/>
</dbReference>
<dbReference type="InterPro" id="IPR027417">
    <property type="entry name" value="P-loop_NTPase"/>
</dbReference>
<dbReference type="Pfam" id="PF00005">
    <property type="entry name" value="ABC_tran"/>
    <property type="match status" value="1"/>
</dbReference>
<comment type="subcellular location">
    <subcellularLocation>
        <location evidence="1">Cell membrane</location>
        <topology evidence="1">Multi-pass membrane protein</topology>
    </subcellularLocation>
</comment>
<dbReference type="InterPro" id="IPR003593">
    <property type="entry name" value="AAA+_ATPase"/>
</dbReference>
<gene>
    <name evidence="10" type="primary">msbA_2</name>
    <name evidence="10" type="ORF">VR7878_03674</name>
</gene>